<dbReference type="AlphaFoldDB" id="A0AAN8ZPA1"/>
<evidence type="ECO:0000313" key="2">
    <source>
        <dbReference type="EMBL" id="KAK6945121.1"/>
    </source>
</evidence>
<dbReference type="EMBL" id="JBAMMX010000003">
    <property type="protein sequence ID" value="KAK6945121.1"/>
    <property type="molecule type" value="Genomic_DNA"/>
</dbReference>
<dbReference type="Proteomes" id="UP001370490">
    <property type="component" value="Unassembled WGS sequence"/>
</dbReference>
<name>A0AAN8ZPA1_9MAGN</name>
<dbReference type="InterPro" id="IPR038595">
    <property type="entry name" value="LOR_sf"/>
</dbReference>
<accession>A0AAN8ZPA1</accession>
<sequence length="210" mass="23991">MTSGRRGYIVNERFCYAEEIHLTIHKTCHFFPGDGFDVYHPETREIVFRVELYGPDSHSRHDLFLMDSSGVCLLTLHPKILSLRHRWEGYVGEKSDGQQPIFSVHRSSIIGRSSILVDVFADPREEYQIEGSYPDRSCAVYRISSSVEKEESKERVAEIKRKVDPSSRVLLGKDVFLLCLEPGFDAAFAMGLVLILDQLYGDDPPMEFTV</sequence>
<protein>
    <submittedName>
        <fullName evidence="2">LURP-one-related</fullName>
    </submittedName>
</protein>
<reference evidence="2 3" key="1">
    <citation type="submission" date="2023-12" db="EMBL/GenBank/DDBJ databases">
        <title>A high-quality genome assembly for Dillenia turbinata (Dilleniales).</title>
        <authorList>
            <person name="Chanderbali A."/>
        </authorList>
    </citation>
    <scope>NUCLEOTIDE SEQUENCE [LARGE SCALE GENOMIC DNA]</scope>
    <source>
        <strain evidence="2">LSX21</strain>
        <tissue evidence="2">Leaf</tissue>
    </source>
</reference>
<evidence type="ECO:0000313" key="3">
    <source>
        <dbReference type="Proteomes" id="UP001370490"/>
    </source>
</evidence>
<keyword evidence="3" id="KW-1185">Reference proteome</keyword>
<comment type="similarity">
    <text evidence="1">Belongs to the LOR family.</text>
</comment>
<dbReference type="SUPFAM" id="SSF54518">
    <property type="entry name" value="Tubby C-terminal domain-like"/>
    <property type="match status" value="1"/>
</dbReference>
<dbReference type="PANTHER" id="PTHR31087:SF89">
    <property type="entry name" value="PROTEIN LURP-ONE-RELATED 5-LIKE"/>
    <property type="match status" value="1"/>
</dbReference>
<comment type="caution">
    <text evidence="2">The sequence shown here is derived from an EMBL/GenBank/DDBJ whole genome shotgun (WGS) entry which is preliminary data.</text>
</comment>
<gene>
    <name evidence="2" type="ORF">RJ641_026223</name>
</gene>
<proteinExistence type="inferred from homology"/>
<organism evidence="2 3">
    <name type="scientific">Dillenia turbinata</name>
    <dbReference type="NCBI Taxonomy" id="194707"/>
    <lineage>
        <taxon>Eukaryota</taxon>
        <taxon>Viridiplantae</taxon>
        <taxon>Streptophyta</taxon>
        <taxon>Embryophyta</taxon>
        <taxon>Tracheophyta</taxon>
        <taxon>Spermatophyta</taxon>
        <taxon>Magnoliopsida</taxon>
        <taxon>eudicotyledons</taxon>
        <taxon>Gunneridae</taxon>
        <taxon>Pentapetalae</taxon>
        <taxon>Dilleniales</taxon>
        <taxon>Dilleniaceae</taxon>
        <taxon>Dillenia</taxon>
    </lineage>
</organism>
<evidence type="ECO:0000256" key="1">
    <source>
        <dbReference type="ARBA" id="ARBA00005437"/>
    </source>
</evidence>
<dbReference type="Pfam" id="PF04525">
    <property type="entry name" value="LOR"/>
    <property type="match status" value="1"/>
</dbReference>
<dbReference type="PANTHER" id="PTHR31087">
    <property type="match status" value="1"/>
</dbReference>
<dbReference type="InterPro" id="IPR025659">
    <property type="entry name" value="Tubby-like_C"/>
</dbReference>
<dbReference type="InterPro" id="IPR007612">
    <property type="entry name" value="LOR"/>
</dbReference>
<dbReference type="Gene3D" id="2.40.160.200">
    <property type="entry name" value="LURP1-related"/>
    <property type="match status" value="1"/>
</dbReference>